<evidence type="ECO:0000313" key="17">
    <source>
        <dbReference type="Proteomes" id="UP000234662"/>
    </source>
</evidence>
<evidence type="ECO:0000259" key="14">
    <source>
        <dbReference type="Pfam" id="PF14896"/>
    </source>
</evidence>
<dbReference type="GO" id="GO:0071766">
    <property type="term" value="P:Actinobacterium-type cell wall biogenesis"/>
    <property type="evidence" value="ECO:0007669"/>
    <property type="project" value="InterPro"/>
</dbReference>
<feature type="transmembrane region" description="Helical" evidence="12">
    <location>
        <begin position="636"/>
        <end position="654"/>
    </location>
</feature>
<evidence type="ECO:0000256" key="1">
    <source>
        <dbReference type="ARBA" id="ARBA00003001"/>
    </source>
</evidence>
<feature type="transmembrane region" description="Helical" evidence="12">
    <location>
        <begin position="666"/>
        <end position="686"/>
    </location>
</feature>
<evidence type="ECO:0000256" key="7">
    <source>
        <dbReference type="ARBA" id="ARBA00022692"/>
    </source>
</evidence>
<keyword evidence="5" id="KW-0328">Glycosyltransferase</keyword>
<feature type="transmembrane region" description="Helical" evidence="12">
    <location>
        <begin position="58"/>
        <end position="77"/>
    </location>
</feature>
<gene>
    <name evidence="16" type="ORF">CYJ73_23000</name>
</gene>
<dbReference type="Gene3D" id="2.60.120.610">
    <property type="entry name" value="arabinofuranosyltransferase like domain"/>
    <property type="match status" value="1"/>
</dbReference>
<evidence type="ECO:0000259" key="15">
    <source>
        <dbReference type="Pfam" id="PF17689"/>
    </source>
</evidence>
<comment type="function">
    <text evidence="1">Arabinosyl transferase responsible for the polymerization of arabinose into the arabinan of arabinogalactan.</text>
</comment>
<feature type="transmembrane region" description="Helical" evidence="12">
    <location>
        <begin position="611"/>
        <end position="630"/>
    </location>
</feature>
<feature type="domain" description="Arabinosyltransferase C-terminal" evidence="14">
    <location>
        <begin position="767"/>
        <end position="1169"/>
    </location>
</feature>
<feature type="region of interest" description="Disordered" evidence="11">
    <location>
        <begin position="814"/>
        <end position="918"/>
    </location>
</feature>
<dbReference type="InterPro" id="IPR027451">
    <property type="entry name" value="EmbABC_dom1"/>
</dbReference>
<sequence>MTDRNNPHADPANPHPGENQADVASTDTSPGASPSATAQLEEPRPTGFAERHAGTARIVAMAAGVVGILLALLSPFLPVDYTKAELTWPQQGSVANVAAPNVSFVPVSMDVTVPCALGASLPASGGVLLSTVPEGGAEAGKVGLFVRATADSIQVVQRNVVLLNTPRTAAQNAPDCRIVVEADTEGTRGSIQGLPDAPAGSGSGASGPNDPGAGSGASGPNDLQTDAVRSFDLRDPNARPQIIGVYSSLPADVSTEGLSFRSTIDTRFVSTPTTLKFWLLVLGIASTILSLAALAVLDARDARGHHKIFPAGWWRVRPVDGVVALVLLIWLFVGGNTADDGYQVTVGRIASEAGYLDNYYRYFGVPQDPFGWHYHYLSAWMEVSTATPWLRLLPFLFAMASWWLISRAAIPRLGRAVRESTPAIWAAALVFLAVWMPYNNGLRVEPLIALGTLFTWVCVERAIATGRFFPLTIGIIAAAFTLTIHPTGVIAAIALIAGIRPLIKRFAMRRKRDGLWPLLLPILAAGLAVMFEIFADQPLAPILEAVSVNGQVGPTNKWWEEPMRYYMLMNPTADGGIARRFGILIVFTCFILVVVMLLNRRRLPGIATAPTWRLVAMIAGSAVLMAFLPTKWTHQLGVYAAIGGALAAVATACADRTIMRRRRNRTLFAAACAYVLALAFSGRNQWWYVGSYGIPWRDAVPDVRGIPLWTGILAVAVALTALGLWQHFRDDYVDDGVRAGQPRSVFTRLRSPSIIVVSTIMLLFTLVSFAKADWTQRNSWSWLSSNVNALQGQPCALADAVLVENDPNAGLLAPARVAGQRDPSPGAALAGTGMEGFDPNGVASDLSEQTDEEGGESSSGTSTAEVDRTQTDPTDDSSGSDTETATGSSDTSGGQTSQAGVNGSTVKLPFGLSPSETPVLGTYNSPTGTGRLTSDWYQLPQNRSGEQPLVTMSVAGQVEYIDDLAVTRPGQRVRLQFGRVAPDGTVAPAGQMVPLDIGGAPEWRNLRFPMDQAPPGATVVRVLAEDTSTQRDQWLAVTPPRVSSMVTLNSLVGSEDPVLIDWEAGLAFPCQRPAQVKYGVLETPEWRISPDREGERVNSQRWMAGDSGGPLGIIENELRPRVYPSYLRNDWAKDWGMLQSLTPILPQTDAELTITTDTHNGLWTPGPMRAVKN</sequence>
<dbReference type="RefSeq" id="WP_101822575.1">
    <property type="nucleotide sequence ID" value="NZ_PKJC01000029.1"/>
</dbReference>
<keyword evidence="9 12" id="KW-0472">Membrane</keyword>
<feature type="transmembrane region" description="Helical" evidence="12">
    <location>
        <begin position="422"/>
        <end position="438"/>
    </location>
</feature>
<evidence type="ECO:0000256" key="12">
    <source>
        <dbReference type="SAM" id="Phobius"/>
    </source>
</evidence>
<feature type="domain" description="Arabinosyltransferas concanavalin like" evidence="15">
    <location>
        <begin position="82"/>
        <end position="267"/>
    </location>
</feature>
<evidence type="ECO:0000256" key="4">
    <source>
        <dbReference type="ARBA" id="ARBA00022475"/>
    </source>
</evidence>
<feature type="region of interest" description="Disordered" evidence="11">
    <location>
        <begin position="1"/>
        <end position="47"/>
    </location>
</feature>
<evidence type="ECO:0000256" key="5">
    <source>
        <dbReference type="ARBA" id="ARBA00022676"/>
    </source>
</evidence>
<reference evidence="16 17" key="1">
    <citation type="submission" date="2017-12" db="EMBL/GenBank/DDBJ databases">
        <title>Phylogenetic diversity of female urinary microbiome.</title>
        <authorList>
            <person name="Thomas-White K."/>
            <person name="Wolfe A.J."/>
        </authorList>
    </citation>
    <scope>NUCLEOTIDE SEQUENCE [LARGE SCALE GENOMIC DNA]</scope>
    <source>
        <strain evidence="16 17">UMB0777</strain>
    </source>
</reference>
<feature type="region of interest" description="Disordered" evidence="11">
    <location>
        <begin position="187"/>
        <end position="221"/>
    </location>
</feature>
<name>A0A2I1R249_9ACTN</name>
<feature type="domain" description="Arabinofuranosyltransferase central" evidence="13">
    <location>
        <begin position="271"/>
        <end position="729"/>
    </location>
</feature>
<feature type="transmembrane region" description="Helical" evidence="12">
    <location>
        <begin position="389"/>
        <end position="410"/>
    </location>
</feature>
<keyword evidence="4" id="KW-1003">Cell membrane</keyword>
<evidence type="ECO:0000256" key="10">
    <source>
        <dbReference type="ARBA" id="ARBA00023316"/>
    </source>
</evidence>
<dbReference type="EMBL" id="PKJC01000029">
    <property type="protein sequence ID" value="PKZ63220.1"/>
    <property type="molecule type" value="Genomic_DNA"/>
</dbReference>
<keyword evidence="8 12" id="KW-1133">Transmembrane helix</keyword>
<dbReference type="GO" id="GO:0071555">
    <property type="term" value="P:cell wall organization"/>
    <property type="evidence" value="ECO:0007669"/>
    <property type="project" value="UniProtKB-KW"/>
</dbReference>
<dbReference type="InterPro" id="IPR007680">
    <property type="entry name" value="Arabino_trans_central"/>
</dbReference>
<evidence type="ECO:0000256" key="9">
    <source>
        <dbReference type="ARBA" id="ARBA00023136"/>
    </source>
</evidence>
<feature type="transmembrane region" description="Helical" evidence="12">
    <location>
        <begin position="577"/>
        <end position="599"/>
    </location>
</feature>
<dbReference type="STRING" id="2055.BCM27_01580"/>
<organism evidence="16 17">
    <name type="scientific">Gordonia terrae</name>
    <dbReference type="NCBI Taxonomy" id="2055"/>
    <lineage>
        <taxon>Bacteria</taxon>
        <taxon>Bacillati</taxon>
        <taxon>Actinomycetota</taxon>
        <taxon>Actinomycetes</taxon>
        <taxon>Mycobacteriales</taxon>
        <taxon>Gordoniaceae</taxon>
        <taxon>Gordonia</taxon>
    </lineage>
</organism>
<evidence type="ECO:0000259" key="13">
    <source>
        <dbReference type="Pfam" id="PF04602"/>
    </source>
</evidence>
<keyword evidence="6 16" id="KW-0808">Transferase</keyword>
<feature type="compositionally biased region" description="Low complexity" evidence="11">
    <location>
        <begin position="876"/>
        <end position="900"/>
    </location>
</feature>
<feature type="transmembrane region" description="Helical" evidence="12">
    <location>
        <begin position="475"/>
        <end position="503"/>
    </location>
</feature>
<accession>A0A2I1R249</accession>
<dbReference type="InterPro" id="IPR032731">
    <property type="entry name" value="Arabino_trans_C"/>
</dbReference>
<comment type="caution">
    <text evidence="16">The sequence shown here is derived from an EMBL/GenBank/DDBJ whole genome shotgun (WGS) entry which is preliminary data.</text>
</comment>
<evidence type="ECO:0000256" key="6">
    <source>
        <dbReference type="ARBA" id="ARBA00022679"/>
    </source>
</evidence>
<feature type="compositionally biased region" description="Low complexity" evidence="11">
    <location>
        <begin position="195"/>
        <end position="221"/>
    </location>
</feature>
<comment type="subcellular location">
    <subcellularLocation>
        <location evidence="2">Cell membrane</location>
        <topology evidence="2">Multi-pass membrane protein</topology>
    </subcellularLocation>
</comment>
<feature type="transmembrane region" description="Helical" evidence="12">
    <location>
        <begin position="515"/>
        <end position="535"/>
    </location>
</feature>
<protein>
    <submittedName>
        <fullName evidence="16">Arabinosyltransferase</fullName>
    </submittedName>
</protein>
<dbReference type="GO" id="GO:0005886">
    <property type="term" value="C:plasma membrane"/>
    <property type="evidence" value="ECO:0007669"/>
    <property type="project" value="UniProtKB-SubCell"/>
</dbReference>
<feature type="transmembrane region" description="Helical" evidence="12">
    <location>
        <begin position="706"/>
        <end position="728"/>
    </location>
</feature>
<dbReference type="AlphaFoldDB" id="A0A2I1R249"/>
<evidence type="ECO:0000256" key="2">
    <source>
        <dbReference type="ARBA" id="ARBA00004651"/>
    </source>
</evidence>
<dbReference type="Pfam" id="PF04602">
    <property type="entry name" value="Arabinose_trans"/>
    <property type="match status" value="1"/>
</dbReference>
<evidence type="ECO:0000256" key="11">
    <source>
        <dbReference type="SAM" id="MobiDB-lite"/>
    </source>
</evidence>
<dbReference type="Pfam" id="PF14896">
    <property type="entry name" value="Arabino_trans_C"/>
    <property type="match status" value="1"/>
</dbReference>
<feature type="transmembrane region" description="Helical" evidence="12">
    <location>
        <begin position="749"/>
        <end position="770"/>
    </location>
</feature>
<dbReference type="InterPro" id="IPR040920">
    <property type="entry name" value="Arabino_trans_N"/>
</dbReference>
<feature type="transmembrane region" description="Helical" evidence="12">
    <location>
        <begin position="318"/>
        <end position="338"/>
    </location>
</feature>
<feature type="transmembrane region" description="Helical" evidence="12">
    <location>
        <begin position="277"/>
        <end position="297"/>
    </location>
</feature>
<comment type="similarity">
    <text evidence="3">Belongs to the emb family.</text>
</comment>
<evidence type="ECO:0000256" key="8">
    <source>
        <dbReference type="ARBA" id="ARBA00022989"/>
    </source>
</evidence>
<dbReference type="InterPro" id="IPR042486">
    <property type="entry name" value="Arabino_trans_C_2"/>
</dbReference>
<keyword evidence="7 12" id="KW-0812">Transmembrane</keyword>
<evidence type="ECO:0000313" key="16">
    <source>
        <dbReference type="EMBL" id="PKZ63220.1"/>
    </source>
</evidence>
<dbReference type="Proteomes" id="UP000234662">
    <property type="component" value="Unassembled WGS sequence"/>
</dbReference>
<keyword evidence="10" id="KW-0961">Cell wall biogenesis/degradation</keyword>
<dbReference type="Pfam" id="PF17689">
    <property type="entry name" value="Arabino_trans_N"/>
    <property type="match status" value="1"/>
</dbReference>
<proteinExistence type="inferred from homology"/>
<feature type="compositionally biased region" description="Polar residues" evidence="11">
    <location>
        <begin position="22"/>
        <end position="38"/>
    </location>
</feature>
<dbReference type="GO" id="GO:0052636">
    <property type="term" value="F:arabinosyltransferase activity"/>
    <property type="evidence" value="ECO:0007669"/>
    <property type="project" value="InterPro"/>
</dbReference>
<dbReference type="Gene3D" id="2.60.120.940">
    <property type="entry name" value="EmbC, C-terminal domain, subdomain 2"/>
    <property type="match status" value="1"/>
</dbReference>
<evidence type="ECO:0000256" key="3">
    <source>
        <dbReference type="ARBA" id="ARBA00008195"/>
    </source>
</evidence>